<keyword evidence="4" id="KW-1185">Reference proteome</keyword>
<reference evidence="3 4" key="1">
    <citation type="submission" date="2015-12" db="EMBL/GenBank/DDBJ databases">
        <title>The genome of Folsomia candida.</title>
        <authorList>
            <person name="Faddeeva A."/>
            <person name="Derks M.F."/>
            <person name="Anvar Y."/>
            <person name="Smit S."/>
            <person name="Van Straalen N."/>
            <person name="Roelofs D."/>
        </authorList>
    </citation>
    <scope>NUCLEOTIDE SEQUENCE [LARGE SCALE GENOMIC DNA]</scope>
    <source>
        <strain evidence="3 4">VU population</strain>
        <tissue evidence="3">Whole body</tissue>
    </source>
</reference>
<dbReference type="InterPro" id="IPR016197">
    <property type="entry name" value="Chromo-like_dom_sf"/>
</dbReference>
<feature type="compositionally biased region" description="Polar residues" evidence="1">
    <location>
        <begin position="160"/>
        <end position="170"/>
    </location>
</feature>
<protein>
    <submittedName>
        <fullName evidence="3">Chromobox protein 2</fullName>
    </submittedName>
</protein>
<comment type="caution">
    <text evidence="3">The sequence shown here is derived from an EMBL/GenBank/DDBJ whole genome shotgun (WGS) entry which is preliminary data.</text>
</comment>
<dbReference type="OrthoDB" id="2447764at2759"/>
<dbReference type="CDD" id="cd00024">
    <property type="entry name" value="CD_CSD"/>
    <property type="match status" value="1"/>
</dbReference>
<dbReference type="SUPFAM" id="SSF54160">
    <property type="entry name" value="Chromo domain-like"/>
    <property type="match status" value="1"/>
</dbReference>
<evidence type="ECO:0000259" key="2">
    <source>
        <dbReference type="PROSITE" id="PS50013"/>
    </source>
</evidence>
<feature type="compositionally biased region" description="Basic and acidic residues" evidence="1">
    <location>
        <begin position="171"/>
        <end position="186"/>
    </location>
</feature>
<accession>A0A226DRF2</accession>
<evidence type="ECO:0000313" key="4">
    <source>
        <dbReference type="Proteomes" id="UP000198287"/>
    </source>
</evidence>
<dbReference type="PROSITE" id="PS50013">
    <property type="entry name" value="CHROMO_2"/>
    <property type="match status" value="1"/>
</dbReference>
<sequence>MGLLFAYVCKQRGPEAEVTDYENYGVEEILLHLLNDNQEPEILIRWKGWCAEHDSWVTAENIKDSGDLLTAYMIQQTISLVKISLFSLVKINRKQCELFETKLVASNNQIIEARPSAASSASIYSDATSSIINLPVQPSFELLRQLVADWRHNLEEEQDTPASSIRSLPESSRHSYGDHQRSRAEGTQEVPPEPHLTVERNVGTREIPTESDLAEEKKRVDSWATAEDMGNPGDLVTTYTPQNTISVAKITCKQLRQRAKSYTYPCNRPLRYPNNLFPPGGIILTKINIPPLHQFQMFLRRDPREVRTGITDDV</sequence>
<organism evidence="3 4">
    <name type="scientific">Folsomia candida</name>
    <name type="common">Springtail</name>
    <dbReference type="NCBI Taxonomy" id="158441"/>
    <lineage>
        <taxon>Eukaryota</taxon>
        <taxon>Metazoa</taxon>
        <taxon>Ecdysozoa</taxon>
        <taxon>Arthropoda</taxon>
        <taxon>Hexapoda</taxon>
        <taxon>Collembola</taxon>
        <taxon>Entomobryomorpha</taxon>
        <taxon>Isotomoidea</taxon>
        <taxon>Isotomidae</taxon>
        <taxon>Proisotominae</taxon>
        <taxon>Folsomia</taxon>
    </lineage>
</organism>
<dbReference type="AlphaFoldDB" id="A0A226DRF2"/>
<dbReference type="GO" id="GO:0005694">
    <property type="term" value="C:chromosome"/>
    <property type="evidence" value="ECO:0007669"/>
    <property type="project" value="UniProtKB-ARBA"/>
</dbReference>
<dbReference type="Proteomes" id="UP000198287">
    <property type="component" value="Unassembled WGS sequence"/>
</dbReference>
<dbReference type="InterPro" id="IPR000953">
    <property type="entry name" value="Chromo/chromo_shadow_dom"/>
</dbReference>
<gene>
    <name evidence="3" type="ORF">Fcan01_17540</name>
</gene>
<dbReference type="InterPro" id="IPR023780">
    <property type="entry name" value="Chromo_domain"/>
</dbReference>
<name>A0A226DRF2_FOLCA</name>
<proteinExistence type="predicted"/>
<evidence type="ECO:0000256" key="1">
    <source>
        <dbReference type="SAM" id="MobiDB-lite"/>
    </source>
</evidence>
<dbReference type="Pfam" id="PF00385">
    <property type="entry name" value="Chromo"/>
    <property type="match status" value="1"/>
</dbReference>
<feature type="domain" description="Chromo" evidence="2">
    <location>
        <begin position="24"/>
        <end position="72"/>
    </location>
</feature>
<dbReference type="EMBL" id="LNIX01000013">
    <property type="protein sequence ID" value="OXA47247.1"/>
    <property type="molecule type" value="Genomic_DNA"/>
</dbReference>
<evidence type="ECO:0000313" key="3">
    <source>
        <dbReference type="EMBL" id="OXA47247.1"/>
    </source>
</evidence>
<feature type="region of interest" description="Disordered" evidence="1">
    <location>
        <begin position="155"/>
        <end position="221"/>
    </location>
</feature>
<dbReference type="Gene3D" id="2.40.50.40">
    <property type="match status" value="1"/>
</dbReference>